<dbReference type="Proteomes" id="UP000775213">
    <property type="component" value="Unassembled WGS sequence"/>
</dbReference>
<proteinExistence type="predicted"/>
<sequence length="68" mass="7074">MSVNLDHSTLNLRTNALLLRNKGKAVEASELIRNGGGEKSGQIGAAAAMGRTLAEIGDGEVEIIERGV</sequence>
<protein>
    <submittedName>
        <fullName evidence="1">Uncharacterized protein</fullName>
    </submittedName>
</protein>
<reference evidence="1 2" key="1">
    <citation type="journal article" date="2021" name="Hortic Res">
        <title>Chromosome-scale assembly of the Dendrobium chrysotoxum genome enhances the understanding of orchid evolution.</title>
        <authorList>
            <person name="Zhang Y."/>
            <person name="Zhang G.Q."/>
            <person name="Zhang D."/>
            <person name="Liu X.D."/>
            <person name="Xu X.Y."/>
            <person name="Sun W.H."/>
            <person name="Yu X."/>
            <person name="Zhu X."/>
            <person name="Wang Z.W."/>
            <person name="Zhao X."/>
            <person name="Zhong W.Y."/>
            <person name="Chen H."/>
            <person name="Yin W.L."/>
            <person name="Huang T."/>
            <person name="Niu S.C."/>
            <person name="Liu Z.J."/>
        </authorList>
    </citation>
    <scope>NUCLEOTIDE SEQUENCE [LARGE SCALE GENOMIC DNA]</scope>
    <source>
        <strain evidence="1">Lindl</strain>
    </source>
</reference>
<accession>A0AAV7HM18</accession>
<keyword evidence="2" id="KW-1185">Reference proteome</keyword>
<dbReference type="EMBL" id="JAGFBR010000002">
    <property type="protein sequence ID" value="KAH0470176.1"/>
    <property type="molecule type" value="Genomic_DNA"/>
</dbReference>
<dbReference type="AlphaFoldDB" id="A0AAV7HM18"/>
<gene>
    <name evidence="1" type="ORF">IEQ34_001734</name>
</gene>
<name>A0AAV7HM18_DENCH</name>
<comment type="caution">
    <text evidence="1">The sequence shown here is derived from an EMBL/GenBank/DDBJ whole genome shotgun (WGS) entry which is preliminary data.</text>
</comment>
<evidence type="ECO:0000313" key="1">
    <source>
        <dbReference type="EMBL" id="KAH0470176.1"/>
    </source>
</evidence>
<evidence type="ECO:0000313" key="2">
    <source>
        <dbReference type="Proteomes" id="UP000775213"/>
    </source>
</evidence>
<organism evidence="1 2">
    <name type="scientific">Dendrobium chrysotoxum</name>
    <name type="common">Orchid</name>
    <dbReference type="NCBI Taxonomy" id="161865"/>
    <lineage>
        <taxon>Eukaryota</taxon>
        <taxon>Viridiplantae</taxon>
        <taxon>Streptophyta</taxon>
        <taxon>Embryophyta</taxon>
        <taxon>Tracheophyta</taxon>
        <taxon>Spermatophyta</taxon>
        <taxon>Magnoliopsida</taxon>
        <taxon>Liliopsida</taxon>
        <taxon>Asparagales</taxon>
        <taxon>Orchidaceae</taxon>
        <taxon>Epidendroideae</taxon>
        <taxon>Malaxideae</taxon>
        <taxon>Dendrobiinae</taxon>
        <taxon>Dendrobium</taxon>
    </lineage>
</organism>